<keyword evidence="2" id="KW-1185">Reference proteome</keyword>
<organism evidence="1 2">
    <name type="scientific">Nonomuraea polychroma</name>
    <dbReference type="NCBI Taxonomy" id="46176"/>
    <lineage>
        <taxon>Bacteria</taxon>
        <taxon>Bacillati</taxon>
        <taxon>Actinomycetota</taxon>
        <taxon>Actinomycetes</taxon>
        <taxon>Streptosporangiales</taxon>
        <taxon>Streptosporangiaceae</taxon>
        <taxon>Nonomuraea</taxon>
    </lineage>
</organism>
<dbReference type="AlphaFoldDB" id="A0A438MKC3"/>
<accession>A0A438MKC3</accession>
<dbReference type="EMBL" id="SAUN01000001">
    <property type="protein sequence ID" value="RVX46203.1"/>
    <property type="molecule type" value="Genomic_DNA"/>
</dbReference>
<evidence type="ECO:0000313" key="2">
    <source>
        <dbReference type="Proteomes" id="UP000284824"/>
    </source>
</evidence>
<reference evidence="1 2" key="1">
    <citation type="submission" date="2019-01" db="EMBL/GenBank/DDBJ databases">
        <title>Sequencing the genomes of 1000 actinobacteria strains.</title>
        <authorList>
            <person name="Klenk H.-P."/>
        </authorList>
    </citation>
    <scope>NUCLEOTIDE SEQUENCE [LARGE SCALE GENOMIC DNA]</scope>
    <source>
        <strain evidence="1 2">DSM 43925</strain>
    </source>
</reference>
<proteinExistence type="predicted"/>
<evidence type="ECO:0000313" key="1">
    <source>
        <dbReference type="EMBL" id="RVX46203.1"/>
    </source>
</evidence>
<sequence length="159" mass="18136">MIMERRHPALARLDALVGRWTVQPKVPGVGTAWTEFTWQDEGAYLHQVSDIDAMPDTAPQAWRENAPFPTTALIGLDDSTEQFTMLYADARGVHRVYQMTFADGEWRIWRDAPGFNQRFIGTLSPDGDTVEARWEMSKDGVTWDVDFELTYTRIVPTSP</sequence>
<protein>
    <recommendedName>
        <fullName evidence="3">DUF1579 domain-containing protein</fullName>
    </recommendedName>
</protein>
<comment type="caution">
    <text evidence="1">The sequence shown here is derived from an EMBL/GenBank/DDBJ whole genome shotgun (WGS) entry which is preliminary data.</text>
</comment>
<name>A0A438MKC3_9ACTN</name>
<gene>
    <name evidence="1" type="ORF">EDD27_9057</name>
</gene>
<dbReference type="Proteomes" id="UP000284824">
    <property type="component" value="Unassembled WGS sequence"/>
</dbReference>
<evidence type="ECO:0008006" key="3">
    <source>
        <dbReference type="Google" id="ProtNLM"/>
    </source>
</evidence>